<evidence type="ECO:0000313" key="3">
    <source>
        <dbReference type="Proteomes" id="UP000253728"/>
    </source>
</evidence>
<sequence>MQQLDWLLAFLSDALKAKLQVKSGWICQDIERGVVQFAQGLSAPALLQAGNIVQKVRSDLQTINAVNQELILLDGLTRLITDVFEG</sequence>
<evidence type="ECO:0000313" key="2">
    <source>
        <dbReference type="EMBL" id="SSY94050.1"/>
    </source>
</evidence>
<name>A0A336ND61_AGGAP</name>
<dbReference type="InterPro" id="IPR015199">
    <property type="entry name" value="DNA_pol_III_delta_C"/>
</dbReference>
<organism evidence="2 3">
    <name type="scientific">Aggregatibacter aphrophilus</name>
    <name type="common">Haemophilus aphrophilus</name>
    <dbReference type="NCBI Taxonomy" id="732"/>
    <lineage>
        <taxon>Bacteria</taxon>
        <taxon>Pseudomonadati</taxon>
        <taxon>Pseudomonadota</taxon>
        <taxon>Gammaproteobacteria</taxon>
        <taxon>Pasteurellales</taxon>
        <taxon>Pasteurellaceae</taxon>
        <taxon>Aggregatibacter</taxon>
    </lineage>
</organism>
<dbReference type="GO" id="GO:0009360">
    <property type="term" value="C:DNA polymerase III complex"/>
    <property type="evidence" value="ECO:0007669"/>
    <property type="project" value="InterPro"/>
</dbReference>
<dbReference type="GO" id="GO:0003677">
    <property type="term" value="F:DNA binding"/>
    <property type="evidence" value="ECO:0007669"/>
    <property type="project" value="InterPro"/>
</dbReference>
<dbReference type="Gene3D" id="1.20.272.10">
    <property type="match status" value="1"/>
</dbReference>
<protein>
    <submittedName>
        <fullName evidence="2">DNA polymerase III subunit delta</fullName>
    </submittedName>
</protein>
<dbReference type="InterPro" id="IPR008921">
    <property type="entry name" value="DNA_pol3_clamp-load_cplx_C"/>
</dbReference>
<dbReference type="GO" id="GO:0003887">
    <property type="term" value="F:DNA-directed DNA polymerase activity"/>
    <property type="evidence" value="ECO:0007669"/>
    <property type="project" value="InterPro"/>
</dbReference>
<dbReference type="GO" id="GO:0006260">
    <property type="term" value="P:DNA replication"/>
    <property type="evidence" value="ECO:0007669"/>
    <property type="project" value="InterPro"/>
</dbReference>
<dbReference type="AlphaFoldDB" id="A0A336ND61"/>
<gene>
    <name evidence="2" type="ORF">NCTC5908_00680</name>
</gene>
<dbReference type="Proteomes" id="UP000253728">
    <property type="component" value="Unassembled WGS sequence"/>
</dbReference>
<evidence type="ECO:0000259" key="1">
    <source>
        <dbReference type="Pfam" id="PF09115"/>
    </source>
</evidence>
<accession>A0A336ND61</accession>
<dbReference type="SUPFAM" id="SSF48019">
    <property type="entry name" value="post-AAA+ oligomerization domain-like"/>
    <property type="match status" value="1"/>
</dbReference>
<reference evidence="2 3" key="1">
    <citation type="submission" date="2018-06" db="EMBL/GenBank/DDBJ databases">
        <authorList>
            <consortium name="Pathogen Informatics"/>
            <person name="Doyle S."/>
        </authorList>
    </citation>
    <scope>NUCLEOTIDE SEQUENCE [LARGE SCALE GENOMIC DNA]</scope>
    <source>
        <strain evidence="2 3">NCTC5908</strain>
    </source>
</reference>
<dbReference type="Pfam" id="PF09115">
    <property type="entry name" value="DNApol3-delta_C"/>
    <property type="match status" value="1"/>
</dbReference>
<proteinExistence type="predicted"/>
<feature type="domain" description="DNA polymerase III delta subunit C-terminal" evidence="1">
    <location>
        <begin position="2"/>
        <end position="79"/>
    </location>
</feature>
<dbReference type="EMBL" id="UFSP01000001">
    <property type="protein sequence ID" value="SSY94050.1"/>
    <property type="molecule type" value="Genomic_DNA"/>
</dbReference>